<evidence type="ECO:0000313" key="2">
    <source>
        <dbReference type="EMBL" id="OPH83175.1"/>
    </source>
</evidence>
<feature type="domain" description="Bacteriophage Mx8 p63 C-terminal" evidence="1">
    <location>
        <begin position="162"/>
        <end position="252"/>
    </location>
</feature>
<dbReference type="STRING" id="29421.B2M20_08305"/>
<name>A0A1V4HZ79_NITVU</name>
<comment type="caution">
    <text evidence="2">The sequence shown here is derived from an EMBL/GenBank/DDBJ whole genome shotgun (WGS) entry which is preliminary data.</text>
</comment>
<dbReference type="OrthoDB" id="4762429at2"/>
<dbReference type="EMBL" id="MWPQ01000037">
    <property type="protein sequence ID" value="OPH83175.1"/>
    <property type="molecule type" value="Genomic_DNA"/>
</dbReference>
<protein>
    <recommendedName>
        <fullName evidence="1">Bacteriophage Mx8 p63 C-terminal domain-containing protein</fullName>
    </recommendedName>
</protein>
<sequence length="292" mass="32978">MESVSVKYGSPDNPLKLGDITIECYVLEDGERVLLYSDIQSAMGFASGGSMVAGKNRLELFASRNRIAQNIPRHIQLKLESPIEIKKPSGAKAYALPAEVLPALCEAVVAAARMGVLQEQQLFIAHQCEVLLSGLSRVGIIALVDEATGYQRYREEQALQKILDAYILPEHRPWMKAVPVEFFQEMFRVFGWQHKAGNRGPRYAGKLVRNLIYRHLPKPVLPKLDEMNPSLPNYQRKYRHHQLLTEGFGLEHFRSQMSGVMALLRASNNRNEFNRLYLRAYGGQLDLDLGDG</sequence>
<keyword evidence="3" id="KW-1185">Reference proteome</keyword>
<proteinExistence type="predicted"/>
<dbReference type="Pfam" id="PF10546">
    <property type="entry name" value="P63C"/>
    <property type="match status" value="1"/>
</dbReference>
<dbReference type="RefSeq" id="WP_079446583.1">
    <property type="nucleotide sequence ID" value="NZ_MWPQ01000037.1"/>
</dbReference>
<evidence type="ECO:0000259" key="1">
    <source>
        <dbReference type="Pfam" id="PF10546"/>
    </source>
</evidence>
<dbReference type="AlphaFoldDB" id="A0A1V4HZ79"/>
<dbReference type="Proteomes" id="UP000189940">
    <property type="component" value="Unassembled WGS sequence"/>
</dbReference>
<gene>
    <name evidence="2" type="ORF">B2M20_08305</name>
</gene>
<accession>A0A1V4HZ79</accession>
<dbReference type="InterPro" id="IPR018874">
    <property type="entry name" value="Phage_Mx8_p63_C"/>
</dbReference>
<reference evidence="2 3" key="1">
    <citation type="submission" date="2017-02" db="EMBL/GenBank/DDBJ databases">
        <title>Genome sequence of the nitrite-oxidizing bacterium Nitrobacter vulgaris strain Ab1.</title>
        <authorList>
            <person name="Mellbye B.L."/>
            <person name="Davis E.W."/>
            <person name="Spieck E."/>
            <person name="Chang J.H."/>
            <person name="Bottomley P.J."/>
            <person name="Sayavedra-Soto L.A."/>
        </authorList>
    </citation>
    <scope>NUCLEOTIDE SEQUENCE [LARGE SCALE GENOMIC DNA]</scope>
    <source>
        <strain evidence="2 3">Ab1</strain>
    </source>
</reference>
<organism evidence="2 3">
    <name type="scientific">Nitrobacter vulgaris</name>
    <dbReference type="NCBI Taxonomy" id="29421"/>
    <lineage>
        <taxon>Bacteria</taxon>
        <taxon>Pseudomonadati</taxon>
        <taxon>Pseudomonadota</taxon>
        <taxon>Alphaproteobacteria</taxon>
        <taxon>Hyphomicrobiales</taxon>
        <taxon>Nitrobacteraceae</taxon>
        <taxon>Nitrobacter</taxon>
    </lineage>
</organism>
<evidence type="ECO:0000313" key="3">
    <source>
        <dbReference type="Proteomes" id="UP000189940"/>
    </source>
</evidence>